<dbReference type="RefSeq" id="WP_346335713.1">
    <property type="nucleotide sequence ID" value="NZ_JBBYXI010000001.1"/>
</dbReference>
<keyword evidence="1" id="KW-0812">Transmembrane</keyword>
<keyword evidence="1" id="KW-0472">Membrane</keyword>
<feature type="transmembrane region" description="Helical" evidence="1">
    <location>
        <begin position="45"/>
        <end position="67"/>
    </location>
</feature>
<keyword evidence="4" id="KW-1185">Reference proteome</keyword>
<dbReference type="Proteomes" id="UP001418637">
    <property type="component" value="Unassembled WGS sequence"/>
</dbReference>
<feature type="domain" description="YcxB-like C-terminal" evidence="2">
    <location>
        <begin position="121"/>
        <end position="177"/>
    </location>
</feature>
<organism evidence="3 4">
    <name type="scientific">Hohaiivirga grylli</name>
    <dbReference type="NCBI Taxonomy" id="3133970"/>
    <lineage>
        <taxon>Bacteria</taxon>
        <taxon>Pseudomonadati</taxon>
        <taxon>Pseudomonadota</taxon>
        <taxon>Alphaproteobacteria</taxon>
        <taxon>Hyphomicrobiales</taxon>
        <taxon>Methylobacteriaceae</taxon>
        <taxon>Hohaiivirga</taxon>
    </lineage>
</organism>
<name>A0ABV0BJL3_9HYPH</name>
<proteinExistence type="predicted"/>
<feature type="transmembrane region" description="Helical" evidence="1">
    <location>
        <begin position="73"/>
        <end position="98"/>
    </location>
</feature>
<evidence type="ECO:0000313" key="3">
    <source>
        <dbReference type="EMBL" id="MEN3929720.1"/>
    </source>
</evidence>
<dbReference type="InterPro" id="IPR025588">
    <property type="entry name" value="YcxB-like_C"/>
</dbReference>
<evidence type="ECO:0000259" key="2">
    <source>
        <dbReference type="Pfam" id="PF14317"/>
    </source>
</evidence>
<dbReference type="Pfam" id="PF14317">
    <property type="entry name" value="YcxB"/>
    <property type="match status" value="1"/>
</dbReference>
<protein>
    <submittedName>
        <fullName evidence="3">YcxB family protein</fullName>
    </submittedName>
</protein>
<reference evidence="3 4" key="1">
    <citation type="submission" date="2024-04" db="EMBL/GenBank/DDBJ databases">
        <title>A novel species isolated from cricket.</title>
        <authorList>
            <person name="Wang H.-C."/>
        </authorList>
    </citation>
    <scope>NUCLEOTIDE SEQUENCE [LARGE SCALE GENOMIC DNA]</scope>
    <source>
        <strain evidence="3 4">WL0021</strain>
    </source>
</reference>
<dbReference type="EMBL" id="JBBYXI010000001">
    <property type="protein sequence ID" value="MEN3929720.1"/>
    <property type="molecule type" value="Genomic_DNA"/>
</dbReference>
<sequence length="193" mass="21614">MSSPSVQTAPTASINITYIYDLACYRALQKEVQKNTQVRAIYRPLILYILVCAFTLTAAAPAIIQYLSLDEGIITNFAYIGFILASFLLLLGFGCTFFQKISSRRAYKLVYHSNRQITNQLTDQGIKTIDETQEALIKWPAIIKVTVTTDYMFLFLSGFKALIFPKQAFKVPSDFDAAVSFAQMHVSKGTHNG</sequence>
<comment type="caution">
    <text evidence="3">The sequence shown here is derived from an EMBL/GenBank/DDBJ whole genome shotgun (WGS) entry which is preliminary data.</text>
</comment>
<keyword evidence="1" id="KW-1133">Transmembrane helix</keyword>
<evidence type="ECO:0000313" key="4">
    <source>
        <dbReference type="Proteomes" id="UP001418637"/>
    </source>
</evidence>
<accession>A0ABV0BJL3</accession>
<gene>
    <name evidence="3" type="ORF">WJT86_01430</name>
</gene>
<evidence type="ECO:0000256" key="1">
    <source>
        <dbReference type="SAM" id="Phobius"/>
    </source>
</evidence>